<dbReference type="EMBL" id="CAJOBR010002022">
    <property type="protein sequence ID" value="CAF4651923.1"/>
    <property type="molecule type" value="Genomic_DNA"/>
</dbReference>
<gene>
    <name evidence="3" type="ORF">GRG538_LOCUS8991</name>
    <name evidence="4" type="ORF">KIK155_LOCUS27128</name>
    <name evidence="6" type="ORF">QYT958_LOCUS14888</name>
    <name evidence="2" type="ORF">TIS948_LOCUS8760</name>
    <name evidence="7" type="ORF">TOA249_LOCUS14929</name>
    <name evidence="5" type="ORF">UJA718_LOCUS15021</name>
</gene>
<dbReference type="EMBL" id="CAJOBS010000949">
    <property type="protein sequence ID" value="CAF4665140.1"/>
    <property type="molecule type" value="Genomic_DNA"/>
</dbReference>
<dbReference type="Proteomes" id="UP000663838">
    <property type="component" value="Unassembled WGS sequence"/>
</dbReference>
<evidence type="ECO:0000256" key="1">
    <source>
        <dbReference type="SAM" id="Phobius"/>
    </source>
</evidence>
<dbReference type="AlphaFoldDB" id="A0A817Z6I5"/>
<evidence type="ECO:0000313" key="3">
    <source>
        <dbReference type="EMBL" id="CAF3389625.1"/>
    </source>
</evidence>
<dbReference type="EMBL" id="CAJOBP010002180">
    <property type="protein sequence ID" value="CAF4339202.1"/>
    <property type="molecule type" value="Genomic_DNA"/>
</dbReference>
<keyword evidence="1" id="KW-0472">Membrane</keyword>
<feature type="transmembrane region" description="Helical" evidence="1">
    <location>
        <begin position="6"/>
        <end position="23"/>
    </location>
</feature>
<evidence type="ECO:0000313" key="7">
    <source>
        <dbReference type="EMBL" id="CAF4665140.1"/>
    </source>
</evidence>
<dbReference type="Proteomes" id="UP000663825">
    <property type="component" value="Unassembled WGS sequence"/>
</dbReference>
<keyword evidence="1" id="KW-0812">Transmembrane</keyword>
<dbReference type="Proteomes" id="UP000663848">
    <property type="component" value="Unassembled WGS sequence"/>
</dbReference>
<evidence type="ECO:0000313" key="9">
    <source>
        <dbReference type="Proteomes" id="UP000663873"/>
    </source>
</evidence>
<keyword evidence="1" id="KW-1133">Transmembrane helix</keyword>
<dbReference type="EMBL" id="CAJNYV010004907">
    <property type="protein sequence ID" value="CAF3708028.1"/>
    <property type="molecule type" value="Genomic_DNA"/>
</dbReference>
<dbReference type="EMBL" id="CAJNYT010000998">
    <property type="protein sequence ID" value="CAF3389625.1"/>
    <property type="molecule type" value="Genomic_DNA"/>
</dbReference>
<dbReference type="Proteomes" id="UP000663865">
    <property type="component" value="Unassembled WGS sequence"/>
</dbReference>
<evidence type="ECO:0000313" key="4">
    <source>
        <dbReference type="EMBL" id="CAF3708028.1"/>
    </source>
</evidence>
<comment type="caution">
    <text evidence="3">The sequence shown here is derived from an EMBL/GenBank/DDBJ whole genome shotgun (WGS) entry which is preliminary data.</text>
</comment>
<organism evidence="3 8">
    <name type="scientific">Rotaria socialis</name>
    <dbReference type="NCBI Taxonomy" id="392032"/>
    <lineage>
        <taxon>Eukaryota</taxon>
        <taxon>Metazoa</taxon>
        <taxon>Spiralia</taxon>
        <taxon>Gnathifera</taxon>
        <taxon>Rotifera</taxon>
        <taxon>Eurotatoria</taxon>
        <taxon>Bdelloidea</taxon>
        <taxon>Philodinida</taxon>
        <taxon>Philodinidae</taxon>
        <taxon>Rotaria</taxon>
    </lineage>
</organism>
<name>A0A817Z6I5_9BILA</name>
<dbReference type="Proteomes" id="UP000663873">
    <property type="component" value="Unassembled WGS sequence"/>
</dbReference>
<dbReference type="EMBL" id="CAJNXB010001124">
    <property type="protein sequence ID" value="CAF3134467.1"/>
    <property type="molecule type" value="Genomic_DNA"/>
</dbReference>
<evidence type="ECO:0000313" key="6">
    <source>
        <dbReference type="EMBL" id="CAF4651923.1"/>
    </source>
</evidence>
<sequence>MSSINSASLIIFIYCILFQLSFIDCRPHNQRLLVQGHQWTVPNEPGWEDVLKEAEPVRSKFLSNCASSRECRLAVDLLRKIFLKHKVSAKYYAESNRNEAGPSEMDSIFKWG</sequence>
<evidence type="ECO:0000313" key="8">
    <source>
        <dbReference type="Proteomes" id="UP000663872"/>
    </source>
</evidence>
<evidence type="ECO:0000313" key="2">
    <source>
        <dbReference type="EMBL" id="CAF3134467.1"/>
    </source>
</evidence>
<dbReference type="OrthoDB" id="10026090at2759"/>
<reference evidence="3" key="1">
    <citation type="submission" date="2021-02" db="EMBL/GenBank/DDBJ databases">
        <authorList>
            <person name="Nowell W R."/>
        </authorList>
    </citation>
    <scope>NUCLEOTIDE SEQUENCE</scope>
</reference>
<keyword evidence="9" id="KW-1185">Reference proteome</keyword>
<proteinExistence type="predicted"/>
<protein>
    <submittedName>
        <fullName evidence="3">Uncharacterized protein</fullName>
    </submittedName>
</protein>
<evidence type="ECO:0000313" key="5">
    <source>
        <dbReference type="EMBL" id="CAF4339202.1"/>
    </source>
</evidence>
<dbReference type="Proteomes" id="UP000663872">
    <property type="component" value="Unassembled WGS sequence"/>
</dbReference>
<accession>A0A817Z6I5</accession>